<dbReference type="InterPro" id="IPR029787">
    <property type="entry name" value="Nucleotide_cyclase"/>
</dbReference>
<sequence>TGYMMENGYKEYPGLGWTILVRQPVEVAYASTKELLLFFLVSGLIFVVFFAILGWLLAGRLASPLKNIAHAADRLRVGELVQIPLYRGTSELETLSLSLRKLVSDLTHTESALVEMKEVAKRDELTGLANRYALDFYLREFVQEHKMAIVLYIDLDGFKMINDTLGHNSGDELLIQVAQRLKKIVREGEMISRVGGDEFIVVLPAGKENLAKRGKVVGERIISSINKPYLLDGQTASVSCSIGAAFWEASNSINIEETIRTADEALYAAKREGKNRIHIYG</sequence>
<keyword evidence="4" id="KW-1133">Transmembrane helix</keyword>
<dbReference type="InterPro" id="IPR000160">
    <property type="entry name" value="GGDEF_dom"/>
</dbReference>
<evidence type="ECO:0000313" key="8">
    <source>
        <dbReference type="Proteomes" id="UP000004725"/>
    </source>
</evidence>
<gene>
    <name evidence="7" type="ORF">A1A1_14939</name>
</gene>
<comment type="subcellular location">
    <subcellularLocation>
        <location evidence="1">Cell membrane</location>
    </subcellularLocation>
</comment>
<dbReference type="AlphaFoldDB" id="A0AA87IIV0"/>
<evidence type="ECO:0000259" key="6">
    <source>
        <dbReference type="PROSITE" id="PS50887"/>
    </source>
</evidence>
<evidence type="ECO:0000313" key="7">
    <source>
        <dbReference type="EMBL" id="EIM05688.1"/>
    </source>
</evidence>
<dbReference type="NCBIfam" id="TIGR00254">
    <property type="entry name" value="GGDEF"/>
    <property type="match status" value="1"/>
</dbReference>
<dbReference type="PANTHER" id="PTHR46663">
    <property type="entry name" value="DIGUANYLATE CYCLASE DGCT-RELATED"/>
    <property type="match status" value="1"/>
</dbReference>
<dbReference type="Gene3D" id="6.10.340.10">
    <property type="match status" value="1"/>
</dbReference>
<evidence type="ECO:0000256" key="4">
    <source>
        <dbReference type="SAM" id="Phobius"/>
    </source>
</evidence>
<protein>
    <submittedName>
        <fullName evidence="7">Diguanylate cyclase</fullName>
    </submittedName>
</protein>
<reference evidence="7 8" key="1">
    <citation type="journal article" date="2012" name="J. Bacteriol.">
        <title>Genome Sequence of the Antarctic Psychrophile Bacterium Planococcus antarcticus DSM 14505.</title>
        <authorList>
            <person name="Margolles A."/>
            <person name="Gueimonde M."/>
            <person name="Sanchez B."/>
        </authorList>
    </citation>
    <scope>NUCLEOTIDE SEQUENCE [LARGE SCALE GENOMIC DNA]</scope>
    <source>
        <strain evidence="7 8">DSM 14505</strain>
    </source>
</reference>
<dbReference type="PROSITE" id="PS50885">
    <property type="entry name" value="HAMP"/>
    <property type="match status" value="1"/>
</dbReference>
<evidence type="ECO:0000256" key="3">
    <source>
        <dbReference type="ARBA" id="ARBA00023136"/>
    </source>
</evidence>
<dbReference type="Pfam" id="PF00990">
    <property type="entry name" value="GGDEF"/>
    <property type="match status" value="1"/>
</dbReference>
<organism evidence="7 8">
    <name type="scientific">Planococcus antarcticus DSM 14505</name>
    <dbReference type="NCBI Taxonomy" id="1185653"/>
    <lineage>
        <taxon>Bacteria</taxon>
        <taxon>Bacillati</taxon>
        <taxon>Bacillota</taxon>
        <taxon>Bacilli</taxon>
        <taxon>Bacillales</taxon>
        <taxon>Caryophanaceae</taxon>
        <taxon>Planococcus</taxon>
    </lineage>
</organism>
<comment type="caution">
    <text evidence="7">The sequence shown here is derived from an EMBL/GenBank/DDBJ whole genome shotgun (WGS) entry which is preliminary data.</text>
</comment>
<keyword evidence="4" id="KW-0812">Transmembrane</keyword>
<dbReference type="SUPFAM" id="SSF55073">
    <property type="entry name" value="Nucleotide cyclase"/>
    <property type="match status" value="1"/>
</dbReference>
<evidence type="ECO:0000259" key="5">
    <source>
        <dbReference type="PROSITE" id="PS50885"/>
    </source>
</evidence>
<keyword evidence="3 4" id="KW-0472">Membrane</keyword>
<dbReference type="InterPro" id="IPR003660">
    <property type="entry name" value="HAMP_dom"/>
</dbReference>
<dbReference type="EMBL" id="AJYB01000057">
    <property type="protein sequence ID" value="EIM05688.1"/>
    <property type="molecule type" value="Genomic_DNA"/>
</dbReference>
<dbReference type="FunFam" id="3.30.70.270:FF:000001">
    <property type="entry name" value="Diguanylate cyclase domain protein"/>
    <property type="match status" value="1"/>
</dbReference>
<dbReference type="GO" id="GO:0007165">
    <property type="term" value="P:signal transduction"/>
    <property type="evidence" value="ECO:0007669"/>
    <property type="project" value="InterPro"/>
</dbReference>
<proteinExistence type="predicted"/>
<dbReference type="Gene3D" id="3.30.70.270">
    <property type="match status" value="1"/>
</dbReference>
<dbReference type="InterPro" id="IPR052163">
    <property type="entry name" value="DGC-Regulatory_Protein"/>
</dbReference>
<evidence type="ECO:0000256" key="2">
    <source>
        <dbReference type="ARBA" id="ARBA00022475"/>
    </source>
</evidence>
<dbReference type="RefSeq" id="WP_006830945.1">
    <property type="nucleotide sequence ID" value="NZ_AJYB01000057.1"/>
</dbReference>
<name>A0AA87IIV0_9BACL</name>
<feature type="domain" description="GGDEF" evidence="6">
    <location>
        <begin position="146"/>
        <end position="281"/>
    </location>
</feature>
<feature type="domain" description="HAMP" evidence="5">
    <location>
        <begin position="59"/>
        <end position="111"/>
    </location>
</feature>
<dbReference type="SMART" id="SM00267">
    <property type="entry name" value="GGDEF"/>
    <property type="match status" value="1"/>
</dbReference>
<accession>A0AA87IIV0</accession>
<dbReference type="PROSITE" id="PS50887">
    <property type="entry name" value="GGDEF"/>
    <property type="match status" value="1"/>
</dbReference>
<dbReference type="PANTHER" id="PTHR46663:SF2">
    <property type="entry name" value="GGDEF DOMAIN-CONTAINING PROTEIN"/>
    <property type="match status" value="1"/>
</dbReference>
<dbReference type="CDD" id="cd01949">
    <property type="entry name" value="GGDEF"/>
    <property type="match status" value="1"/>
</dbReference>
<keyword evidence="2" id="KW-1003">Cell membrane</keyword>
<feature type="transmembrane region" description="Helical" evidence="4">
    <location>
        <begin position="35"/>
        <end position="58"/>
    </location>
</feature>
<evidence type="ECO:0000256" key="1">
    <source>
        <dbReference type="ARBA" id="ARBA00004236"/>
    </source>
</evidence>
<feature type="non-terminal residue" evidence="7">
    <location>
        <position position="1"/>
    </location>
</feature>
<dbReference type="Proteomes" id="UP000004725">
    <property type="component" value="Unassembled WGS sequence"/>
</dbReference>
<dbReference type="GO" id="GO:0005886">
    <property type="term" value="C:plasma membrane"/>
    <property type="evidence" value="ECO:0007669"/>
    <property type="project" value="UniProtKB-SubCell"/>
</dbReference>
<dbReference type="InterPro" id="IPR043128">
    <property type="entry name" value="Rev_trsase/Diguanyl_cyclase"/>
</dbReference>